<feature type="region of interest" description="Disordered" evidence="2">
    <location>
        <begin position="406"/>
        <end position="446"/>
    </location>
</feature>
<dbReference type="Proteomes" id="UP000694941">
    <property type="component" value="Unplaced"/>
</dbReference>
<feature type="domain" description="LsmAD" evidence="3">
    <location>
        <begin position="205"/>
        <end position="271"/>
    </location>
</feature>
<evidence type="ECO:0000313" key="5">
    <source>
        <dbReference type="RefSeq" id="XP_013786371.2"/>
    </source>
</evidence>
<evidence type="ECO:0000313" key="4">
    <source>
        <dbReference type="Proteomes" id="UP000694941"/>
    </source>
</evidence>
<evidence type="ECO:0000256" key="1">
    <source>
        <dbReference type="ARBA" id="ARBA00007503"/>
    </source>
</evidence>
<name>A0ABM1BPW3_LIMPO</name>
<feature type="compositionally biased region" description="Polar residues" evidence="2">
    <location>
        <begin position="406"/>
        <end position="423"/>
    </location>
</feature>
<feature type="region of interest" description="Disordered" evidence="2">
    <location>
        <begin position="276"/>
        <end position="322"/>
    </location>
</feature>
<dbReference type="PANTHER" id="PTHR12854:SF7">
    <property type="entry name" value="ATAXIN-2 HOMOLOG"/>
    <property type="match status" value="1"/>
</dbReference>
<dbReference type="GeneID" id="106470369"/>
<comment type="similarity">
    <text evidence="1">Belongs to the ataxin-2 family.</text>
</comment>
<dbReference type="RefSeq" id="XP_013786371.2">
    <property type="nucleotide sequence ID" value="XM_013930917.2"/>
</dbReference>
<sequence length="460" mass="51250">MTSLQSIMNSNIKRKNRPNATSKPVRPKGPQEKSVTVEGVYCNTRFMHSAASIVGCIVQVQTKDGSITEGVFKTFSPKMELVLEMPYKVDKKAAKVSSIHNLDPSLGSFINNFNTQDYAPEKLIFSLEDVVLVNAVNVDLDYATKCKGFTDSSISKFNGQIVERELEPWEGPPEVFDGTVSLESNDDTKNGWDPNEMFKTNAEKYGVTSTYDSTLQGYTVPLERKNTEEYKQQEAKAVKIALEIENTQQHHARTALENGDEEERYSAVIRPTENMHNCSSRYVPPQRRRNIPGGKPVRNVTQPSSQNQSKLTHHAGAPVYPHNNGRFVASIPSPTVAPLNHDYSKPPLTSQTPVIPAQQRPMSPHRAARFQESKKIRVNGNEMSQLNCRTEESKTAILTGNLPIAGQNSSKATPVSQSVTSTVKPCEKKKDLEKNGGNQKGRDEQLAEFKRFSSDFRVSF</sequence>
<reference evidence="5" key="1">
    <citation type="submission" date="2025-08" db="UniProtKB">
        <authorList>
            <consortium name="RefSeq"/>
        </authorList>
    </citation>
    <scope>IDENTIFICATION</scope>
    <source>
        <tissue evidence="5">Muscle</tissue>
    </source>
</reference>
<protein>
    <submittedName>
        <fullName evidence="5">Ataxin-2-like</fullName>
    </submittedName>
</protein>
<dbReference type="Pfam" id="PF06741">
    <property type="entry name" value="LsmAD"/>
    <property type="match status" value="1"/>
</dbReference>
<feature type="region of interest" description="Disordered" evidence="2">
    <location>
        <begin position="1"/>
        <end position="34"/>
    </location>
</feature>
<dbReference type="InterPro" id="IPR009604">
    <property type="entry name" value="LsmAD_domain"/>
</dbReference>
<dbReference type="SMART" id="SM01272">
    <property type="entry name" value="LsmAD"/>
    <property type="match status" value="1"/>
</dbReference>
<evidence type="ECO:0000259" key="3">
    <source>
        <dbReference type="SMART" id="SM01272"/>
    </source>
</evidence>
<proteinExistence type="inferred from homology"/>
<dbReference type="Pfam" id="PF14438">
    <property type="entry name" value="SM-ATX"/>
    <property type="match status" value="1"/>
</dbReference>
<feature type="compositionally biased region" description="Basic and acidic residues" evidence="2">
    <location>
        <begin position="425"/>
        <end position="446"/>
    </location>
</feature>
<dbReference type="InterPro" id="IPR025852">
    <property type="entry name" value="SM_dom_ATX"/>
</dbReference>
<gene>
    <name evidence="5" type="primary">LOC106470369</name>
</gene>
<feature type="compositionally biased region" description="Polar residues" evidence="2">
    <location>
        <begin position="1"/>
        <end position="11"/>
    </location>
</feature>
<dbReference type="PANTHER" id="PTHR12854">
    <property type="entry name" value="ATAXIN 2-RELATED"/>
    <property type="match status" value="1"/>
</dbReference>
<evidence type="ECO:0000256" key="2">
    <source>
        <dbReference type="SAM" id="MobiDB-lite"/>
    </source>
</evidence>
<keyword evidence="4" id="KW-1185">Reference proteome</keyword>
<feature type="compositionally biased region" description="Polar residues" evidence="2">
    <location>
        <begin position="299"/>
        <end position="310"/>
    </location>
</feature>
<dbReference type="InterPro" id="IPR045117">
    <property type="entry name" value="ATXN2-like"/>
</dbReference>
<accession>A0ABM1BPW3</accession>
<organism evidence="4 5">
    <name type="scientific">Limulus polyphemus</name>
    <name type="common">Atlantic horseshoe crab</name>
    <dbReference type="NCBI Taxonomy" id="6850"/>
    <lineage>
        <taxon>Eukaryota</taxon>
        <taxon>Metazoa</taxon>
        <taxon>Ecdysozoa</taxon>
        <taxon>Arthropoda</taxon>
        <taxon>Chelicerata</taxon>
        <taxon>Merostomata</taxon>
        <taxon>Xiphosura</taxon>
        <taxon>Limulidae</taxon>
        <taxon>Limulus</taxon>
    </lineage>
</organism>